<reference evidence="2" key="1">
    <citation type="journal article" date="2022" name="Front. Genet.">
        <title>Chromosome-Scale Assembly of the Dendrobium nobile Genome Provides Insights Into the Molecular Mechanism of the Biosynthesis of the Medicinal Active Ingredient of Dendrobium.</title>
        <authorList>
            <person name="Xu Q."/>
            <person name="Niu S.-C."/>
            <person name="Li K.-L."/>
            <person name="Zheng P.-J."/>
            <person name="Zhang X.-J."/>
            <person name="Jia Y."/>
            <person name="Liu Y."/>
            <person name="Niu Y.-X."/>
            <person name="Yu L.-H."/>
            <person name="Chen D.-F."/>
            <person name="Zhang G.-Q."/>
        </authorList>
    </citation>
    <scope>NUCLEOTIDE SEQUENCE</scope>
    <source>
        <tissue evidence="2">Leaf</tissue>
    </source>
</reference>
<evidence type="ECO:0000313" key="2">
    <source>
        <dbReference type="EMBL" id="KAI0518679.1"/>
    </source>
</evidence>
<keyword evidence="3" id="KW-1185">Reference proteome</keyword>
<accession>A0A8T3BQS7</accession>
<dbReference type="Proteomes" id="UP000829196">
    <property type="component" value="Unassembled WGS sequence"/>
</dbReference>
<sequence>MHTTRWESPIHALVAWWGVTAVLVRHCCSGTGTAEGPIHALVAWWDEILYGRGV</sequence>
<keyword evidence="1" id="KW-0732">Signal</keyword>
<dbReference type="EMBL" id="JAGYWB010000006">
    <property type="protein sequence ID" value="KAI0518679.1"/>
    <property type="molecule type" value="Genomic_DNA"/>
</dbReference>
<dbReference type="AlphaFoldDB" id="A0A8T3BQS7"/>
<proteinExistence type="predicted"/>
<feature type="signal peptide" evidence="1">
    <location>
        <begin position="1"/>
        <end position="21"/>
    </location>
</feature>
<evidence type="ECO:0000256" key="1">
    <source>
        <dbReference type="SAM" id="SignalP"/>
    </source>
</evidence>
<feature type="chain" id="PRO_5035724102" evidence="1">
    <location>
        <begin position="22"/>
        <end position="54"/>
    </location>
</feature>
<evidence type="ECO:0000313" key="3">
    <source>
        <dbReference type="Proteomes" id="UP000829196"/>
    </source>
</evidence>
<protein>
    <submittedName>
        <fullName evidence="2">Uncharacterized protein</fullName>
    </submittedName>
</protein>
<gene>
    <name evidence="2" type="ORF">KFK09_006115</name>
</gene>
<name>A0A8T3BQS7_DENNO</name>
<comment type="caution">
    <text evidence="2">The sequence shown here is derived from an EMBL/GenBank/DDBJ whole genome shotgun (WGS) entry which is preliminary data.</text>
</comment>
<organism evidence="2 3">
    <name type="scientific">Dendrobium nobile</name>
    <name type="common">Orchid</name>
    <dbReference type="NCBI Taxonomy" id="94219"/>
    <lineage>
        <taxon>Eukaryota</taxon>
        <taxon>Viridiplantae</taxon>
        <taxon>Streptophyta</taxon>
        <taxon>Embryophyta</taxon>
        <taxon>Tracheophyta</taxon>
        <taxon>Spermatophyta</taxon>
        <taxon>Magnoliopsida</taxon>
        <taxon>Liliopsida</taxon>
        <taxon>Asparagales</taxon>
        <taxon>Orchidaceae</taxon>
        <taxon>Epidendroideae</taxon>
        <taxon>Malaxideae</taxon>
        <taxon>Dendrobiinae</taxon>
        <taxon>Dendrobium</taxon>
    </lineage>
</organism>